<accession>A0A916K464</accession>
<protein>
    <submittedName>
        <fullName evidence="2">Glycerophosphodiester phosphodiesterase</fullName>
        <ecNumber evidence="2">3.1.4.46</ecNumber>
    </submittedName>
</protein>
<keyword evidence="2" id="KW-0378">Hydrolase</keyword>
<name>A0A916K464_9BACL</name>
<keyword evidence="3" id="KW-1185">Reference proteome</keyword>
<dbReference type="PANTHER" id="PTHR46211">
    <property type="entry name" value="GLYCEROPHOSPHORYL DIESTER PHOSPHODIESTERASE"/>
    <property type="match status" value="1"/>
</dbReference>
<proteinExistence type="predicted"/>
<evidence type="ECO:0000313" key="2">
    <source>
        <dbReference type="EMBL" id="CAG7642671.1"/>
    </source>
</evidence>
<dbReference type="InterPro" id="IPR030395">
    <property type="entry name" value="GP_PDE_dom"/>
</dbReference>
<dbReference type="PROSITE" id="PS51704">
    <property type="entry name" value="GP_PDE"/>
    <property type="match status" value="1"/>
</dbReference>
<organism evidence="2 3">
    <name type="scientific">Paenibacillus solanacearum</name>
    <dbReference type="NCBI Taxonomy" id="2048548"/>
    <lineage>
        <taxon>Bacteria</taxon>
        <taxon>Bacillati</taxon>
        <taxon>Bacillota</taxon>
        <taxon>Bacilli</taxon>
        <taxon>Bacillales</taxon>
        <taxon>Paenibacillaceae</taxon>
        <taxon>Paenibacillus</taxon>
    </lineage>
</organism>
<evidence type="ECO:0000259" key="1">
    <source>
        <dbReference type="PROSITE" id="PS51704"/>
    </source>
</evidence>
<comment type="caution">
    <text evidence="2">The sequence shown here is derived from an EMBL/GenBank/DDBJ whole genome shotgun (WGS) entry which is preliminary data.</text>
</comment>
<dbReference type="EC" id="3.1.4.46" evidence="2"/>
<evidence type="ECO:0000313" key="3">
    <source>
        <dbReference type="Proteomes" id="UP000693672"/>
    </source>
</evidence>
<gene>
    <name evidence="2" type="primary">glpQ_8</name>
    <name evidence="2" type="ORF">PAESOLCIP111_04368</name>
</gene>
<dbReference type="Proteomes" id="UP000693672">
    <property type="component" value="Unassembled WGS sequence"/>
</dbReference>
<dbReference type="PANTHER" id="PTHR46211:SF14">
    <property type="entry name" value="GLYCEROPHOSPHODIESTER PHOSPHODIESTERASE"/>
    <property type="match status" value="1"/>
</dbReference>
<sequence length="244" mass="27834">MKIRGIAHRGYPAKYPENTLVSFQAARDMGYTQLELDVHLSKDGVPVVMHDAALHRMTNGKGMIKDFTVEQLKQLRIAGTEEIPTLEESLRLVKGEMIVNIDLKQTGDYYTGMEEAVLDVLRATDMVDQVYLMSLDHFSLIKMRKLSPDVELGVSFIGSMPCVLPFMKEIRAQYLGVKLCFLTDEYYRMIEEHGYELIAWPVNSEADMSLVVEKYPSALVTTNDLDMWKSFLEKRSLLPNSRIS</sequence>
<dbReference type="GO" id="GO:0008889">
    <property type="term" value="F:glycerophosphodiester phosphodiesterase activity"/>
    <property type="evidence" value="ECO:0007669"/>
    <property type="project" value="UniProtKB-EC"/>
</dbReference>
<dbReference type="Pfam" id="PF03009">
    <property type="entry name" value="GDPD"/>
    <property type="match status" value="1"/>
</dbReference>
<dbReference type="AlphaFoldDB" id="A0A916K464"/>
<feature type="domain" description="GP-PDE" evidence="1">
    <location>
        <begin position="3"/>
        <end position="232"/>
    </location>
</feature>
<dbReference type="EMBL" id="CAJVAS010000023">
    <property type="protein sequence ID" value="CAG7642671.1"/>
    <property type="molecule type" value="Genomic_DNA"/>
</dbReference>
<dbReference type="GO" id="GO:0006629">
    <property type="term" value="P:lipid metabolic process"/>
    <property type="evidence" value="ECO:0007669"/>
    <property type="project" value="InterPro"/>
</dbReference>
<reference evidence="2" key="1">
    <citation type="submission" date="2021-06" db="EMBL/GenBank/DDBJ databases">
        <authorList>
            <person name="Criscuolo A."/>
        </authorList>
    </citation>
    <scope>NUCLEOTIDE SEQUENCE</scope>
    <source>
        <strain evidence="2">CIP111600</strain>
    </source>
</reference>
<dbReference type="RefSeq" id="WP_246627565.1">
    <property type="nucleotide sequence ID" value="NZ_CAJVAS010000023.1"/>
</dbReference>